<evidence type="ECO:0000256" key="5">
    <source>
        <dbReference type="ARBA" id="ARBA00022785"/>
    </source>
</evidence>
<dbReference type="GO" id="GO:0008616">
    <property type="term" value="P:tRNA queuosine(34) biosynthetic process"/>
    <property type="evidence" value="ECO:0007669"/>
    <property type="project" value="UniProtKB-KW"/>
</dbReference>
<keyword evidence="6" id="KW-0560">Oxidoreductase</keyword>
<reference evidence="10 11" key="1">
    <citation type="submission" date="2020-07" db="EMBL/GenBank/DDBJ databases">
        <authorList>
            <person name="Criscuolo A."/>
        </authorList>
    </citation>
    <scope>NUCLEOTIDE SEQUENCE [LARGE SCALE GENOMIC DNA]</scope>
    <source>
        <strain evidence="10">CIP111649</strain>
    </source>
</reference>
<dbReference type="PANTHER" id="PTHR30002">
    <property type="entry name" value="EPOXYQUEUOSINE REDUCTASE"/>
    <property type="match status" value="1"/>
</dbReference>
<keyword evidence="11" id="KW-1185">Reference proteome</keyword>
<dbReference type="InterPro" id="IPR016024">
    <property type="entry name" value="ARM-type_fold"/>
</dbReference>
<dbReference type="GO" id="GO:0052693">
    <property type="term" value="F:epoxyqueuosine reductase activity"/>
    <property type="evidence" value="ECO:0007669"/>
    <property type="project" value="TreeGrafter"/>
</dbReference>
<dbReference type="SUPFAM" id="SSF48371">
    <property type="entry name" value="ARM repeat"/>
    <property type="match status" value="1"/>
</dbReference>
<name>A0A6V7RR55_9STAP</name>
<keyword evidence="1" id="KW-0004">4Fe-4S</keyword>
<dbReference type="GO" id="GO:0051539">
    <property type="term" value="F:4 iron, 4 sulfur cluster binding"/>
    <property type="evidence" value="ECO:0007669"/>
    <property type="project" value="UniProtKB-KW"/>
</dbReference>
<accession>A0A6V7RR55</accession>
<dbReference type="PANTHER" id="PTHR30002:SF4">
    <property type="entry name" value="EPOXYQUEUOSINE REDUCTASE"/>
    <property type="match status" value="1"/>
</dbReference>
<dbReference type="SUPFAM" id="SSF54862">
    <property type="entry name" value="4Fe-4S ferredoxins"/>
    <property type="match status" value="1"/>
</dbReference>
<dbReference type="InterPro" id="IPR017896">
    <property type="entry name" value="4Fe4S_Fe-S-bd"/>
</dbReference>
<organism evidence="10 11">
    <name type="scientific">Jeotgalicoccus meleagridis</name>
    <dbReference type="NCBI Taxonomy" id="2759181"/>
    <lineage>
        <taxon>Bacteria</taxon>
        <taxon>Bacillati</taxon>
        <taxon>Bacillota</taxon>
        <taxon>Bacilli</taxon>
        <taxon>Bacillales</taxon>
        <taxon>Staphylococcaceae</taxon>
        <taxon>Jeotgalicoccus</taxon>
    </lineage>
</organism>
<dbReference type="Gene3D" id="1.25.10.10">
    <property type="entry name" value="Leucine-rich Repeat Variant"/>
    <property type="match status" value="1"/>
</dbReference>
<keyword evidence="3" id="KW-0819">tRNA processing</keyword>
<evidence type="ECO:0000256" key="7">
    <source>
        <dbReference type="ARBA" id="ARBA00023004"/>
    </source>
</evidence>
<dbReference type="RefSeq" id="WP_185126582.1">
    <property type="nucleotide sequence ID" value="NZ_CAJEWD010000009.1"/>
</dbReference>
<evidence type="ECO:0000256" key="2">
    <source>
        <dbReference type="ARBA" id="ARBA00022490"/>
    </source>
</evidence>
<dbReference type="Pfam" id="PF08331">
    <property type="entry name" value="QueG_DUF1730"/>
    <property type="match status" value="1"/>
</dbReference>
<keyword evidence="5" id="KW-0671">Queuosine biosynthesis</keyword>
<gene>
    <name evidence="10" type="primary">queG</name>
    <name evidence="10" type="ORF">JEODO184_02074</name>
</gene>
<dbReference type="Pfam" id="PF13646">
    <property type="entry name" value="HEAT_2"/>
    <property type="match status" value="1"/>
</dbReference>
<dbReference type="InterPro" id="IPR004453">
    <property type="entry name" value="QueG"/>
</dbReference>
<feature type="domain" description="4Fe-4S ferredoxin-type" evidence="9">
    <location>
        <begin position="177"/>
        <end position="208"/>
    </location>
</feature>
<dbReference type="PROSITE" id="PS00198">
    <property type="entry name" value="4FE4S_FER_1"/>
    <property type="match status" value="1"/>
</dbReference>
<dbReference type="InterPro" id="IPR011989">
    <property type="entry name" value="ARM-like"/>
</dbReference>
<dbReference type="AlphaFoldDB" id="A0A6V7RR55"/>
<dbReference type="Proteomes" id="UP000589351">
    <property type="component" value="Unassembled WGS sequence"/>
</dbReference>
<dbReference type="EMBL" id="CAJEWD010000009">
    <property type="protein sequence ID" value="CAD2081234.1"/>
    <property type="molecule type" value="Genomic_DNA"/>
</dbReference>
<dbReference type="PROSITE" id="PS51379">
    <property type="entry name" value="4FE4S_FER_2"/>
    <property type="match status" value="1"/>
</dbReference>
<evidence type="ECO:0000256" key="6">
    <source>
        <dbReference type="ARBA" id="ARBA00023002"/>
    </source>
</evidence>
<keyword evidence="2" id="KW-0963">Cytoplasm</keyword>
<proteinExistence type="predicted"/>
<keyword evidence="7" id="KW-0408">Iron</keyword>
<evidence type="ECO:0000313" key="10">
    <source>
        <dbReference type="EMBL" id="CAD2081234.1"/>
    </source>
</evidence>
<dbReference type="InterPro" id="IPR013542">
    <property type="entry name" value="QueG_DUF1730"/>
</dbReference>
<dbReference type="NCBIfam" id="TIGR00276">
    <property type="entry name" value="tRNA epoxyqueuosine(34) reductase QueG"/>
    <property type="match status" value="1"/>
</dbReference>
<evidence type="ECO:0000313" key="11">
    <source>
        <dbReference type="Proteomes" id="UP000589351"/>
    </source>
</evidence>
<dbReference type="GO" id="GO:0046872">
    <property type="term" value="F:metal ion binding"/>
    <property type="evidence" value="ECO:0007669"/>
    <property type="project" value="UniProtKB-KW"/>
</dbReference>
<keyword evidence="4" id="KW-0479">Metal-binding</keyword>
<dbReference type="Pfam" id="PF13484">
    <property type="entry name" value="Fer4_16"/>
    <property type="match status" value="1"/>
</dbReference>
<evidence type="ECO:0000256" key="1">
    <source>
        <dbReference type="ARBA" id="ARBA00022485"/>
    </source>
</evidence>
<evidence type="ECO:0000256" key="3">
    <source>
        <dbReference type="ARBA" id="ARBA00022694"/>
    </source>
</evidence>
<dbReference type="Gene3D" id="3.30.70.20">
    <property type="match status" value="1"/>
</dbReference>
<keyword evidence="8" id="KW-0411">Iron-sulfur</keyword>
<dbReference type="InterPro" id="IPR017900">
    <property type="entry name" value="4Fe4S_Fe_S_CS"/>
</dbReference>
<protein>
    <submittedName>
        <fullName evidence="10">Epoxyqueuosine reductase</fullName>
    </submittedName>
</protein>
<sequence>MNRHEFKEKVIEYASTIGIDDIGFTTAEPFTEFKAKLIDYYKNGYESGFETGTIEERTNPKASLPSAKSIISIAVGYPNKLRNAPKSKRGDRRGIFARASWGMDYHTLLRKRLEKLEAYIKSIDPSIECKSMVDTGVLSDREVARRSGLGFIGKNGFVINPKLGTYSYLGEMIVSYPFPEDEELLDSCGDCNICVDRCPTGALVGDGQLNSKKCISFLTQTKGFMPVQYRGVVGNRLYGCDTCQQVCPRNRGINTEHHEDIVLEPEILKPELTSLLKISNREFKETYGHLAGVWRGKKPIQRNAILALAHYKEESALDLLKEVAETDPRPVIKGTAYWAIGQIAGNDALEYIYSRYNEETDQEIKQEMLLGIQEVS</sequence>
<comment type="caution">
    <text evidence="10">The sequence shown here is derived from an EMBL/GenBank/DDBJ whole genome shotgun (WGS) entry which is preliminary data.</text>
</comment>
<evidence type="ECO:0000259" key="9">
    <source>
        <dbReference type="PROSITE" id="PS51379"/>
    </source>
</evidence>
<evidence type="ECO:0000256" key="8">
    <source>
        <dbReference type="ARBA" id="ARBA00023014"/>
    </source>
</evidence>
<evidence type="ECO:0000256" key="4">
    <source>
        <dbReference type="ARBA" id="ARBA00022723"/>
    </source>
</evidence>